<dbReference type="Pfam" id="PF00590">
    <property type="entry name" value="TP_methylase"/>
    <property type="match status" value="1"/>
</dbReference>
<dbReference type="NCBIfam" id="TIGR02469">
    <property type="entry name" value="CbiT"/>
    <property type="match status" value="1"/>
</dbReference>
<dbReference type="PANTHER" id="PTHR43182">
    <property type="entry name" value="COBALT-PRECORRIN-6B C(15)-METHYLTRANSFERASE (DECARBOXYLATING)"/>
    <property type="match status" value="1"/>
</dbReference>
<dbReference type="Gene3D" id="3.40.50.150">
    <property type="entry name" value="Vaccinia Virus protein VP39"/>
    <property type="match status" value="1"/>
</dbReference>
<dbReference type="PANTHER" id="PTHR43182:SF1">
    <property type="entry name" value="COBALT-PRECORRIN-7 C(5)-METHYLTRANSFERASE"/>
    <property type="match status" value="1"/>
</dbReference>
<evidence type="ECO:0000256" key="3">
    <source>
        <dbReference type="ARBA" id="ARBA00022603"/>
    </source>
</evidence>
<dbReference type="CDD" id="cd11644">
    <property type="entry name" value="Precorrin-6Y-MT"/>
    <property type="match status" value="1"/>
</dbReference>
<dbReference type="CDD" id="cd02440">
    <property type="entry name" value="AdoMet_MTases"/>
    <property type="match status" value="1"/>
</dbReference>
<dbReference type="InterPro" id="IPR000878">
    <property type="entry name" value="4pyrrol_Mease"/>
</dbReference>
<keyword evidence="2" id="KW-0169">Cobalamin biosynthesis</keyword>
<organism evidence="7 8">
    <name type="scientific">Paenochrobactrum gallinarii</name>
    <dbReference type="NCBI Taxonomy" id="643673"/>
    <lineage>
        <taxon>Bacteria</taxon>
        <taxon>Pseudomonadati</taxon>
        <taxon>Pseudomonadota</taxon>
        <taxon>Alphaproteobacteria</taxon>
        <taxon>Hyphomicrobiales</taxon>
        <taxon>Brucellaceae</taxon>
        <taxon>Paenochrobactrum</taxon>
    </lineage>
</organism>
<keyword evidence="3 7" id="KW-0489">Methyltransferase</keyword>
<evidence type="ECO:0000313" key="8">
    <source>
        <dbReference type="Proteomes" id="UP000555393"/>
    </source>
</evidence>
<dbReference type="InterPro" id="IPR012818">
    <property type="entry name" value="CbiE"/>
</dbReference>
<dbReference type="Proteomes" id="UP000555393">
    <property type="component" value="Unassembled WGS sequence"/>
</dbReference>
<dbReference type="Gene3D" id="3.40.1010.10">
    <property type="entry name" value="Cobalt-precorrin-4 Transmethylase, Domain 1"/>
    <property type="match status" value="1"/>
</dbReference>
<evidence type="ECO:0000259" key="6">
    <source>
        <dbReference type="Pfam" id="PF00590"/>
    </source>
</evidence>
<dbReference type="InterPro" id="IPR035996">
    <property type="entry name" value="4pyrrol_Methylase_sf"/>
</dbReference>
<dbReference type="InterPro" id="IPR050714">
    <property type="entry name" value="Cobalamin_biosynth_MTase"/>
</dbReference>
<dbReference type="EMBL" id="JACIIU010000001">
    <property type="protein sequence ID" value="MBB6259736.1"/>
    <property type="molecule type" value="Genomic_DNA"/>
</dbReference>
<name>A0A841LR84_9HYPH</name>
<keyword evidence="4 7" id="KW-0808">Transferase</keyword>
<evidence type="ECO:0000256" key="2">
    <source>
        <dbReference type="ARBA" id="ARBA00022573"/>
    </source>
</evidence>
<evidence type="ECO:0000256" key="5">
    <source>
        <dbReference type="ARBA" id="ARBA00022691"/>
    </source>
</evidence>
<protein>
    <submittedName>
        <fullName evidence="7">Precorrin-6Y C5,15-methyltransferase (Decarboxylating)</fullName>
        <ecNumber evidence="7">2.1.1.132</ecNumber>
    </submittedName>
</protein>
<feature type="domain" description="Tetrapyrrole methylase" evidence="6">
    <location>
        <begin position="5"/>
        <end position="187"/>
    </location>
</feature>
<comment type="caution">
    <text evidence="7">The sequence shown here is derived from an EMBL/GenBank/DDBJ whole genome shotgun (WGS) entry which is preliminary data.</text>
</comment>
<dbReference type="InterPro" id="IPR029063">
    <property type="entry name" value="SAM-dependent_MTases_sf"/>
</dbReference>
<dbReference type="GO" id="GO:0046025">
    <property type="term" value="F:precorrin-6Y C5,15-methyltransferase (decarboxylating) activity"/>
    <property type="evidence" value="ECO:0007669"/>
    <property type="project" value="UniProtKB-EC"/>
</dbReference>
<dbReference type="InterPro" id="IPR014777">
    <property type="entry name" value="4pyrrole_Mease_sub1"/>
</dbReference>
<evidence type="ECO:0000313" key="7">
    <source>
        <dbReference type="EMBL" id="MBB6259736.1"/>
    </source>
</evidence>
<keyword evidence="5" id="KW-0949">S-adenosyl-L-methionine</keyword>
<dbReference type="GO" id="GO:0008276">
    <property type="term" value="F:protein methyltransferase activity"/>
    <property type="evidence" value="ECO:0007669"/>
    <property type="project" value="InterPro"/>
</dbReference>
<dbReference type="UniPathway" id="UPA00148"/>
<evidence type="ECO:0000256" key="1">
    <source>
        <dbReference type="ARBA" id="ARBA00004953"/>
    </source>
</evidence>
<keyword evidence="8" id="KW-1185">Reference proteome</keyword>
<dbReference type="InterPro" id="IPR014008">
    <property type="entry name" value="Cbl_synth_MTase_CbiT"/>
</dbReference>
<gene>
    <name evidence="7" type="ORF">FHS77_000244</name>
</gene>
<dbReference type="GO" id="GO:0032259">
    <property type="term" value="P:methylation"/>
    <property type="evidence" value="ECO:0007669"/>
    <property type="project" value="UniProtKB-KW"/>
</dbReference>
<sequence>MARWLTVIGIGEDGFSGLGQQAKNAIASAQAIFGGQRHLALVEGHHQAETTAWPVPFAQSYEMIAARQGKPVVVLASGDPMFFGMGASLMRHFTLAEVEIIPFPSSYSLAAARMGWALQDVECLSVHGRPLPILQKYIHAGNKLLVLSDSGKTPLAVAQLLQARGFGRSQITVLEHLGGEKQHIHSAEAAAWQASECADLNILAIECIADEKPVLMPLSSGLSDAHFINDGQLTKQDIRAVTLARLMPQPHQLLWDVGAGCGSISIEWMRMHPSCRAIAIEANAQRQEFILQNAANLGVPSLQLVRGKAPEALAGLEVPDAIFIGGGVTGEDVLQSCWQALKPGGRLVANAVTLQSEIALHQWRAQYGGELVRLCVAQAAELGSFDVWRQALPVTILCSLKIE</sequence>
<evidence type="ECO:0000256" key="4">
    <source>
        <dbReference type="ARBA" id="ARBA00022679"/>
    </source>
</evidence>
<accession>A0A841LR84</accession>
<dbReference type="NCBIfam" id="TIGR02467">
    <property type="entry name" value="CbiE"/>
    <property type="match status" value="1"/>
</dbReference>
<dbReference type="PIRSF" id="PIRSF036428">
    <property type="entry name" value="CobL"/>
    <property type="match status" value="1"/>
</dbReference>
<proteinExistence type="predicted"/>
<reference evidence="7 8" key="1">
    <citation type="submission" date="2020-08" db="EMBL/GenBank/DDBJ databases">
        <title>Genomic Encyclopedia of Type Strains, Phase IV (KMG-IV): sequencing the most valuable type-strain genomes for metagenomic binning, comparative biology and taxonomic classification.</title>
        <authorList>
            <person name="Goeker M."/>
        </authorList>
    </citation>
    <scope>NUCLEOTIDE SEQUENCE [LARGE SCALE GENOMIC DNA]</scope>
    <source>
        <strain evidence="7 8">DSM 22336</strain>
    </source>
</reference>
<dbReference type="AlphaFoldDB" id="A0A841LR84"/>
<dbReference type="InterPro" id="IPR006365">
    <property type="entry name" value="Cbl_synth_CobL"/>
</dbReference>
<dbReference type="SUPFAM" id="SSF53790">
    <property type="entry name" value="Tetrapyrrole methylase"/>
    <property type="match status" value="1"/>
</dbReference>
<dbReference type="RefSeq" id="WP_184218799.1">
    <property type="nucleotide sequence ID" value="NZ_JACIIU010000001.1"/>
</dbReference>
<dbReference type="GO" id="GO:0009236">
    <property type="term" value="P:cobalamin biosynthetic process"/>
    <property type="evidence" value="ECO:0007669"/>
    <property type="project" value="UniProtKB-UniPathway"/>
</dbReference>
<comment type="pathway">
    <text evidence="1">Cofactor biosynthesis; adenosylcobalamin biosynthesis.</text>
</comment>
<dbReference type="EC" id="2.1.1.132" evidence="7"/>
<dbReference type="SUPFAM" id="SSF53335">
    <property type="entry name" value="S-adenosyl-L-methionine-dependent methyltransferases"/>
    <property type="match status" value="1"/>
</dbReference>